<accession>A0ABU0MMJ9</accession>
<comment type="caution">
    <text evidence="1">The sequence shown here is derived from an EMBL/GenBank/DDBJ whole genome shotgun (WGS) entry which is preliminary data.</text>
</comment>
<proteinExistence type="predicted"/>
<evidence type="ECO:0000313" key="2">
    <source>
        <dbReference type="Proteomes" id="UP001244552"/>
    </source>
</evidence>
<evidence type="ECO:0008006" key="3">
    <source>
        <dbReference type="Google" id="ProtNLM"/>
    </source>
</evidence>
<evidence type="ECO:0000313" key="1">
    <source>
        <dbReference type="EMBL" id="MDQ0534698.1"/>
    </source>
</evidence>
<name>A0ABU0MMJ9_9PROT</name>
<gene>
    <name evidence="1" type="ORF">QO018_003575</name>
</gene>
<sequence>MDTATYHTIRHADGQPFYDGEPITLADAQVMINEAIARGDVEVGSYLHIDADGLIIEREAVL</sequence>
<reference evidence="1 2" key="1">
    <citation type="submission" date="2023-07" db="EMBL/GenBank/DDBJ databases">
        <title>Genomic Encyclopedia of Type Strains, Phase IV (KMG-IV): sequencing the most valuable type-strain genomes for metagenomic binning, comparative biology and taxonomic classification.</title>
        <authorList>
            <person name="Goeker M."/>
        </authorList>
    </citation>
    <scope>NUCLEOTIDE SEQUENCE [LARGE SCALE GENOMIC DNA]</scope>
    <source>
        <strain evidence="1 2">DSM 19922</strain>
    </source>
</reference>
<dbReference type="EMBL" id="JAUSVU010000013">
    <property type="protein sequence ID" value="MDQ0534698.1"/>
    <property type="molecule type" value="Genomic_DNA"/>
</dbReference>
<protein>
    <recommendedName>
        <fullName evidence="3">DUF2188 domain-containing protein</fullName>
    </recommendedName>
</protein>
<organism evidence="1 2">
    <name type="scientific">Azospirillum picis</name>
    <dbReference type="NCBI Taxonomy" id="488438"/>
    <lineage>
        <taxon>Bacteria</taxon>
        <taxon>Pseudomonadati</taxon>
        <taxon>Pseudomonadota</taxon>
        <taxon>Alphaproteobacteria</taxon>
        <taxon>Rhodospirillales</taxon>
        <taxon>Azospirillaceae</taxon>
        <taxon>Azospirillum</taxon>
    </lineage>
</organism>
<dbReference type="RefSeq" id="WP_209983778.1">
    <property type="nucleotide sequence ID" value="NZ_JAGINO010000012.1"/>
</dbReference>
<keyword evidence="2" id="KW-1185">Reference proteome</keyword>
<dbReference type="Proteomes" id="UP001244552">
    <property type="component" value="Unassembled WGS sequence"/>
</dbReference>